<dbReference type="InterPro" id="IPR055300">
    <property type="entry name" value="CWZF3/5/7"/>
</dbReference>
<feature type="region of interest" description="Disordered" evidence="6">
    <location>
        <begin position="1063"/>
        <end position="1097"/>
    </location>
</feature>
<dbReference type="InterPro" id="IPR027417">
    <property type="entry name" value="P-loop_NTPase"/>
</dbReference>
<dbReference type="InterPro" id="IPR003959">
    <property type="entry name" value="ATPase_AAA_core"/>
</dbReference>
<feature type="compositionally biased region" description="Basic and acidic residues" evidence="6">
    <location>
        <begin position="1839"/>
        <end position="1848"/>
    </location>
</feature>
<feature type="region of interest" description="Disordered" evidence="6">
    <location>
        <begin position="594"/>
        <end position="615"/>
    </location>
</feature>
<comment type="catalytic activity">
    <reaction evidence="5">
        <text>ATP + H2O = ADP + phosphate + H(+)</text>
        <dbReference type="Rhea" id="RHEA:13065"/>
        <dbReference type="ChEBI" id="CHEBI:15377"/>
        <dbReference type="ChEBI" id="CHEBI:15378"/>
        <dbReference type="ChEBI" id="CHEBI:30616"/>
        <dbReference type="ChEBI" id="CHEBI:43474"/>
        <dbReference type="ChEBI" id="CHEBI:456216"/>
    </reaction>
    <physiologicalReaction direction="left-to-right" evidence="5">
        <dbReference type="Rhea" id="RHEA:13066"/>
    </physiologicalReaction>
</comment>
<accession>A0ABS8TBY2</accession>
<protein>
    <recommendedName>
        <fullName evidence="3">Peroxisomal ATPase PEX6</fullName>
    </recommendedName>
    <alternativeName>
        <fullName evidence="4">Peroxin-6</fullName>
    </alternativeName>
</protein>
<feature type="region of interest" description="Disordered" evidence="6">
    <location>
        <begin position="1684"/>
        <end position="1772"/>
    </location>
</feature>
<proteinExistence type="predicted"/>
<feature type="compositionally biased region" description="Basic and acidic residues" evidence="6">
    <location>
        <begin position="1132"/>
        <end position="1146"/>
    </location>
</feature>
<feature type="compositionally biased region" description="Basic and acidic residues" evidence="6">
    <location>
        <begin position="1966"/>
        <end position="1977"/>
    </location>
</feature>
<feature type="compositionally biased region" description="Basic and acidic residues" evidence="6">
    <location>
        <begin position="1078"/>
        <end position="1096"/>
    </location>
</feature>
<keyword evidence="9" id="KW-1185">Reference proteome</keyword>
<dbReference type="PROSITE" id="PS00674">
    <property type="entry name" value="AAA"/>
    <property type="match status" value="1"/>
</dbReference>
<feature type="compositionally biased region" description="Basic and acidic residues" evidence="6">
    <location>
        <begin position="1644"/>
        <end position="1659"/>
    </location>
</feature>
<dbReference type="PANTHER" id="PTHR46524">
    <property type="entry name" value="CW-TYPE ZINC FINGER"/>
    <property type="match status" value="1"/>
</dbReference>
<feature type="compositionally biased region" description="Low complexity" evidence="6">
    <location>
        <begin position="1852"/>
        <end position="1862"/>
    </location>
</feature>
<evidence type="ECO:0000256" key="2">
    <source>
        <dbReference type="ARBA" id="ARBA00022593"/>
    </source>
</evidence>
<dbReference type="Pfam" id="PF00004">
    <property type="entry name" value="AAA"/>
    <property type="match status" value="2"/>
</dbReference>
<feature type="compositionally biased region" description="Basic and acidic residues" evidence="6">
    <location>
        <begin position="1609"/>
        <end position="1633"/>
    </location>
</feature>
<dbReference type="Gene3D" id="3.40.50.300">
    <property type="entry name" value="P-loop containing nucleotide triphosphate hydrolases"/>
    <property type="match status" value="2"/>
</dbReference>
<feature type="compositionally biased region" description="Polar residues" evidence="6">
    <location>
        <begin position="1745"/>
        <end position="1767"/>
    </location>
</feature>
<feature type="region of interest" description="Disordered" evidence="6">
    <location>
        <begin position="1012"/>
        <end position="1041"/>
    </location>
</feature>
<dbReference type="InterPro" id="IPR003960">
    <property type="entry name" value="ATPase_AAA_CS"/>
</dbReference>
<evidence type="ECO:0000313" key="9">
    <source>
        <dbReference type="Proteomes" id="UP000823775"/>
    </source>
</evidence>
<name>A0ABS8TBY2_DATST</name>
<feature type="compositionally biased region" description="Polar residues" evidence="6">
    <location>
        <begin position="1513"/>
        <end position="1522"/>
    </location>
</feature>
<evidence type="ECO:0000256" key="5">
    <source>
        <dbReference type="ARBA" id="ARBA00048778"/>
    </source>
</evidence>
<dbReference type="InterPro" id="IPR056406">
    <property type="entry name" value="THD_CWZF3/5/7"/>
</dbReference>
<dbReference type="SUPFAM" id="SSF52540">
    <property type="entry name" value="P-loop containing nucleoside triphosphate hydrolases"/>
    <property type="match status" value="2"/>
</dbReference>
<evidence type="ECO:0000313" key="8">
    <source>
        <dbReference type="EMBL" id="MCD7468423.1"/>
    </source>
</evidence>
<evidence type="ECO:0000256" key="1">
    <source>
        <dbReference type="ARBA" id="ARBA00004370"/>
    </source>
</evidence>
<dbReference type="EMBL" id="JACEIK010001332">
    <property type="protein sequence ID" value="MCD7468423.1"/>
    <property type="molecule type" value="Genomic_DNA"/>
</dbReference>
<reference evidence="8 9" key="1">
    <citation type="journal article" date="2021" name="BMC Genomics">
        <title>Datura genome reveals duplications of psychoactive alkaloid biosynthetic genes and high mutation rate following tissue culture.</title>
        <authorList>
            <person name="Rajewski A."/>
            <person name="Carter-House D."/>
            <person name="Stajich J."/>
            <person name="Litt A."/>
        </authorList>
    </citation>
    <scope>NUCLEOTIDE SEQUENCE [LARGE SCALE GENOMIC DNA]</scope>
    <source>
        <strain evidence="8">AR-01</strain>
    </source>
</reference>
<dbReference type="Pfam" id="PF24756">
    <property type="entry name" value="THD_CWZF3-5-7"/>
    <property type="match status" value="1"/>
</dbReference>
<feature type="compositionally biased region" description="Polar residues" evidence="6">
    <location>
        <begin position="1980"/>
        <end position="1999"/>
    </location>
</feature>
<dbReference type="InterPro" id="IPR003593">
    <property type="entry name" value="AAA+_ATPase"/>
</dbReference>
<dbReference type="CDD" id="cd19527">
    <property type="entry name" value="RecA-like_PEX6_r2"/>
    <property type="match status" value="1"/>
</dbReference>
<feature type="compositionally biased region" description="Basic and acidic residues" evidence="6">
    <location>
        <begin position="2056"/>
        <end position="2070"/>
    </location>
</feature>
<dbReference type="SMART" id="SM00382">
    <property type="entry name" value="AAA"/>
    <property type="match status" value="2"/>
</dbReference>
<comment type="caution">
    <text evidence="8">The sequence shown here is derived from an EMBL/GenBank/DDBJ whole genome shotgun (WGS) entry which is preliminary data.</text>
</comment>
<feature type="compositionally biased region" description="Basic and acidic residues" evidence="6">
    <location>
        <begin position="1870"/>
        <end position="1887"/>
    </location>
</feature>
<feature type="region of interest" description="Disordered" evidence="6">
    <location>
        <begin position="1966"/>
        <end position="2074"/>
    </location>
</feature>
<evidence type="ECO:0000256" key="6">
    <source>
        <dbReference type="SAM" id="MobiDB-lite"/>
    </source>
</evidence>
<evidence type="ECO:0000259" key="7">
    <source>
        <dbReference type="SMART" id="SM00382"/>
    </source>
</evidence>
<dbReference type="Proteomes" id="UP000823775">
    <property type="component" value="Unassembled WGS sequence"/>
</dbReference>
<feature type="domain" description="AAA+ ATPase" evidence="7">
    <location>
        <begin position="677"/>
        <end position="816"/>
    </location>
</feature>
<feature type="compositionally biased region" description="Basic and acidic residues" evidence="6">
    <location>
        <begin position="1550"/>
        <end position="1572"/>
    </location>
</feature>
<feature type="region of interest" description="Disordered" evidence="6">
    <location>
        <begin position="1480"/>
        <end position="1500"/>
    </location>
</feature>
<feature type="region of interest" description="Disordered" evidence="6">
    <location>
        <begin position="1513"/>
        <end position="1572"/>
    </location>
</feature>
<dbReference type="InterPro" id="IPR047533">
    <property type="entry name" value="RecA-like_PEX6_r2"/>
</dbReference>
<feature type="region of interest" description="Disordered" evidence="6">
    <location>
        <begin position="1609"/>
        <end position="1669"/>
    </location>
</feature>
<feature type="compositionally biased region" description="Basic and acidic residues" evidence="6">
    <location>
        <begin position="1899"/>
        <end position="1912"/>
    </location>
</feature>
<dbReference type="Gene3D" id="1.10.8.60">
    <property type="match status" value="2"/>
</dbReference>
<organism evidence="8 9">
    <name type="scientific">Datura stramonium</name>
    <name type="common">Jimsonweed</name>
    <name type="synonym">Common thornapple</name>
    <dbReference type="NCBI Taxonomy" id="4076"/>
    <lineage>
        <taxon>Eukaryota</taxon>
        <taxon>Viridiplantae</taxon>
        <taxon>Streptophyta</taxon>
        <taxon>Embryophyta</taxon>
        <taxon>Tracheophyta</taxon>
        <taxon>Spermatophyta</taxon>
        <taxon>Magnoliopsida</taxon>
        <taxon>eudicotyledons</taxon>
        <taxon>Gunneridae</taxon>
        <taxon>Pentapetalae</taxon>
        <taxon>asterids</taxon>
        <taxon>lamiids</taxon>
        <taxon>Solanales</taxon>
        <taxon>Solanaceae</taxon>
        <taxon>Solanoideae</taxon>
        <taxon>Datureae</taxon>
        <taxon>Datura</taxon>
    </lineage>
</organism>
<gene>
    <name evidence="8" type="ORF">HAX54_006592</name>
</gene>
<feature type="region of interest" description="Disordered" evidence="6">
    <location>
        <begin position="1831"/>
        <end position="1952"/>
    </location>
</feature>
<keyword evidence="2" id="KW-0962">Peroxisome biogenesis</keyword>
<evidence type="ECO:0000256" key="4">
    <source>
        <dbReference type="ARBA" id="ARBA00034920"/>
    </source>
</evidence>
<feature type="domain" description="AAA+ ATPase" evidence="7">
    <location>
        <begin position="360"/>
        <end position="522"/>
    </location>
</feature>
<feature type="region of interest" description="Disordered" evidence="6">
    <location>
        <begin position="1124"/>
        <end position="1146"/>
    </location>
</feature>
<evidence type="ECO:0000256" key="3">
    <source>
        <dbReference type="ARBA" id="ARBA00034811"/>
    </source>
</evidence>
<sequence>MVEKRKPLVLSSTKNLLNSLLNLETQTQSSLLSTVQLRAGILQVSKDASKISNPNIDDSALVGITSFQLRRLCITSGSLVLIKNVNTSQQRIGQVVVLDPPSSDKVLSERSSSLSHSSLTTFLLPLHSYPDCHCIKPDGEVAYLSPILAFNLNLHLSCLRSMIHQGKEALSPIFEAKSDNIVSGKDNALITLGFEPLDQLPKYATHLRVSFVKIPECGTLDSVKKDSSIEAEDRQELIDMELNNYFGVDRFLSRGDLFSVCINWDCKSALCIPCSQKKQNDGSDLIYFKVVGMEPSEEPVLRVNRTRTALVLGGNVPSAVPPDFLIPRPQSSLPLQVSTVKTLASILIPPLCPSALSSKFRVVVLLHGLTGCGKRTVVKFVARQLGLHVVEYNCQSIFANSDRKTSAALAEAFSMARRYSPTILLLRHFEVFRNLVSNEGSPHDQVGMNLEVASVIKEFTEPIAEDEEIYSEGKSNAHDQVKVAQPINRHPVLLVAAADSPEGLPPTIRRCFSHEVSMDPLNEEQRKEMLSQSLQHVSELLPNISLEDLVKDLVGQTSGFMPRDLRALVADAGANLVHSHGSQDVKVVHGNLKEGSHESKPIENNGSHDSAKSLSKEDVMKSLERSKKRNASALGTPKVPNVKWEDVGGLEDVKKSILDTVQLPLLHKDLFSSGLRKRSGVLFYGPPGTGKTLLAKAVATECSLNFLSVKGPELINMYIGESEKNVRDIFQKARSARPCVIFFDELDSLAPARGASGDSGGVMDRVVSQMLAEIDGLNDSTQDLFIIGASNRPDLIDPALLRPGRFDKLLYVGVNSEASYRERVLKALTRKFKLKEDISLLSIAKRCPPNFTGADMYALCADAWFHAAKRKALASGSDSTSSDELDDSIVVEYEDFLKVLGEISPSLSMAELKKEWGWEKGLVLEFGVKTEMKETKLEGGEASDDSTVDPDIALSYIDEKLQDVLGHFQKDFEDGVSSENLGSKFGGYGSFLPTYQRSPSWTCTKTPPDAYNNNISISPSNLPPEGGRRPALASSSASLSGRPLTSFTYSSTIVPALKASTANGKTNSALQPVQDEDSTSKSELVKKPTNLSEKKTPKLHTRVGIENLSTQKKAEIYSGLGLDVSPSSSLDDSPRSSEGLSHDLRDSRYESPTSILQIMTSYPMHDGLLLSPLSDDLICLTEKGKLWEKCGSEHMIQESLENSVALVNGTHYANRKASVARKWKSYDKDVLGTGYGNGNQNGCAVQSKEVDVNVITCEELVSEALKLPLLSNPNNNVTDPPKDACRIIVGPRTAVRDRAIECSSYKALDPVSATEIDAVSDRKIISSGGIMETECHDVQSTEVVNEVIMADSYVESKSKKTFYKDTRLSKSGSEDMKKNHVRDRHRDFFGDIKAEEDDDETGLQEIHSPEMLKVYDAVGNKSLVEHNSLIKERVNVGKSEKPCSSGEYPILASNGPTSLDALHASQDIQDHSVQAIVSSGKTRYGSKGSSSGTKQDGSQSSNYVMMNHQENLNCRSSSGTSHSLDENCHQRSGIPNSLVVEKRRHKNKEKKISLDHHSDGGTKDAKTRNINEVELDVSSKKIKRDDAHDDENQTFCLVSSNVSGMIQDKCKNRDSEDDSKKDLVSAKNPEAHISDVSMHKGKRDNRDSSTKRKGSELRDSLTCSPPDSTEKICDDICRKEKKARVSKSDRKDTSASKGTAGTGHKKEQQAGEDPDSTLSLQSVKAADSSERDICNSRPCVAASSAFPTSSPKRSSIGENDGFSNESSMIKKDNACNGKCYDLFSEADLEEKDVHRESGTKVYVKAMVSGYATHQDTDVNADPLRQASQYACKTGNSDQGSDKERKNDHQCQNSGSVSNGRRGSSSRRKEKNGAPKSDSDQRKIKDTDILNLSSDQMPLDEEKMAPGKNKSQEKSVVGSDILKKSSKKDPSGKLLDKNVKGDNQSRFGHHDDAEVRSDVVFHLDKRQAALPDRDDQRSSKKLVTNKSEQIEISSKSPLTRDQNETVVFKEPIPGSERENGANLVIVDASERERSNASRQGKKAKSHHGNLPNNTANKVRDLDVPSPVRKDSSSQAATNAIKEATNLKHLADRLKNSGSSESTGIYFQAALKFLHGASLLELDSSKHGELNQSRRIYSSTAKLCQFCGHEYEKLKDMAAAALAYKCMEVAYMRVIYSSQSDANRYRNELQTALQIFPPGESPFSSVSDVDNLINPTILDKAASAKIVGSPQVAGTHVVSARNGSSFMRLINLAQEVNFAMEASRKSRVAFAAANPGSGDSQFKESALSVKKALDFNFQDVDGLLRLVRVAMEAISH</sequence>
<dbReference type="PANTHER" id="PTHR46524:SF7">
    <property type="entry name" value="CW-TYPE ZINC FINGER"/>
    <property type="match status" value="1"/>
</dbReference>
<feature type="compositionally biased region" description="Basic and acidic residues" evidence="6">
    <location>
        <begin position="1920"/>
        <end position="1939"/>
    </location>
</feature>
<comment type="subcellular location">
    <subcellularLocation>
        <location evidence="1">Membrane</location>
    </subcellularLocation>
</comment>